<dbReference type="Gene3D" id="3.30.70.330">
    <property type="match status" value="1"/>
</dbReference>
<dbReference type="GO" id="GO:0003723">
    <property type="term" value="F:RNA binding"/>
    <property type="evidence" value="ECO:0007669"/>
    <property type="project" value="UniProtKB-UniRule"/>
</dbReference>
<evidence type="ECO:0000313" key="6">
    <source>
        <dbReference type="Proteomes" id="UP000887540"/>
    </source>
</evidence>
<dbReference type="WBParaSite" id="ACRNAN_scaffold14716.g31599.t1">
    <property type="protein sequence ID" value="ACRNAN_scaffold14716.g31599.t1"/>
    <property type="gene ID" value="ACRNAN_scaffold14716.g31599"/>
</dbReference>
<dbReference type="InterPro" id="IPR012677">
    <property type="entry name" value="Nucleotide-bd_a/b_plait_sf"/>
</dbReference>
<reference evidence="7" key="1">
    <citation type="submission" date="2022-11" db="UniProtKB">
        <authorList>
            <consortium name="WormBaseParasite"/>
        </authorList>
    </citation>
    <scope>IDENTIFICATION</scope>
</reference>
<dbReference type="PROSITE" id="PS50102">
    <property type="entry name" value="RRM"/>
    <property type="match status" value="1"/>
</dbReference>
<feature type="domain" description="RRM" evidence="5">
    <location>
        <begin position="48"/>
        <end position="122"/>
    </location>
</feature>
<dbReference type="InterPro" id="IPR035979">
    <property type="entry name" value="RBD_domain_sf"/>
</dbReference>
<feature type="region of interest" description="Disordered" evidence="4">
    <location>
        <begin position="133"/>
        <end position="153"/>
    </location>
</feature>
<proteinExistence type="predicted"/>
<dbReference type="GO" id="GO:0005654">
    <property type="term" value="C:nucleoplasm"/>
    <property type="evidence" value="ECO:0007669"/>
    <property type="project" value="TreeGrafter"/>
</dbReference>
<dbReference type="AlphaFoldDB" id="A0A914CV97"/>
<keyword evidence="3" id="KW-0694">RNA-binding</keyword>
<organism evidence="6 7">
    <name type="scientific">Acrobeloides nanus</name>
    <dbReference type="NCBI Taxonomy" id="290746"/>
    <lineage>
        <taxon>Eukaryota</taxon>
        <taxon>Metazoa</taxon>
        <taxon>Ecdysozoa</taxon>
        <taxon>Nematoda</taxon>
        <taxon>Chromadorea</taxon>
        <taxon>Rhabditida</taxon>
        <taxon>Tylenchina</taxon>
        <taxon>Cephalobomorpha</taxon>
        <taxon>Cephaloboidea</taxon>
        <taxon>Cephalobidae</taxon>
        <taxon>Acrobeloides</taxon>
    </lineage>
</organism>
<keyword evidence="6" id="KW-1185">Reference proteome</keyword>
<feature type="compositionally biased region" description="Polar residues" evidence="4">
    <location>
        <begin position="134"/>
        <end position="153"/>
    </location>
</feature>
<dbReference type="PANTHER" id="PTHR48033:SF17">
    <property type="entry name" value="RRM DOMAIN-CONTAINING PROTEIN"/>
    <property type="match status" value="1"/>
</dbReference>
<dbReference type="GO" id="GO:0010468">
    <property type="term" value="P:regulation of gene expression"/>
    <property type="evidence" value="ECO:0007669"/>
    <property type="project" value="TreeGrafter"/>
</dbReference>
<dbReference type="SMART" id="SM00360">
    <property type="entry name" value="RRM"/>
    <property type="match status" value="1"/>
</dbReference>
<dbReference type="Proteomes" id="UP000887540">
    <property type="component" value="Unplaced"/>
</dbReference>
<evidence type="ECO:0000313" key="7">
    <source>
        <dbReference type="WBParaSite" id="ACRNAN_scaffold14716.g31599.t1"/>
    </source>
</evidence>
<keyword evidence="2" id="KW-0539">Nucleus</keyword>
<dbReference type="SUPFAM" id="SSF54928">
    <property type="entry name" value="RNA-binding domain, RBD"/>
    <property type="match status" value="1"/>
</dbReference>
<protein>
    <submittedName>
        <fullName evidence="7">RRM domain-containing protein</fullName>
    </submittedName>
</protein>
<comment type="subcellular location">
    <subcellularLocation>
        <location evidence="1">Nucleus</location>
    </subcellularLocation>
</comment>
<evidence type="ECO:0000256" key="2">
    <source>
        <dbReference type="ARBA" id="ARBA00023242"/>
    </source>
</evidence>
<dbReference type="Pfam" id="PF00076">
    <property type="entry name" value="RRM_1"/>
    <property type="match status" value="1"/>
</dbReference>
<dbReference type="PANTHER" id="PTHR48033">
    <property type="entry name" value="RNA-BINDING (RRM/RBD/RNP MOTIFS) FAMILY PROTEIN"/>
    <property type="match status" value="1"/>
</dbReference>
<accession>A0A914CV97</accession>
<name>A0A914CV97_9BILA</name>
<evidence type="ECO:0000256" key="4">
    <source>
        <dbReference type="SAM" id="MobiDB-lite"/>
    </source>
</evidence>
<evidence type="ECO:0000256" key="3">
    <source>
        <dbReference type="PROSITE-ProRule" id="PRU00176"/>
    </source>
</evidence>
<sequence length="153" mass="17352">MAEAAMAERPHTINGKVVDPKRAIPREQMLPLSNNPPYFLEVEPQSECKILLNGIHWDFHTVDSLRQYFEKYGSIEQVEILGHPRGYGFIVFEDKISVQTCLNNGKSHVVNGKKVEIKEHNSEISNPLHKRLNYQESQQGIPSNTKTASPTSI</sequence>
<dbReference type="GO" id="GO:0000785">
    <property type="term" value="C:chromatin"/>
    <property type="evidence" value="ECO:0007669"/>
    <property type="project" value="TreeGrafter"/>
</dbReference>
<dbReference type="InterPro" id="IPR000504">
    <property type="entry name" value="RRM_dom"/>
</dbReference>
<evidence type="ECO:0000259" key="5">
    <source>
        <dbReference type="PROSITE" id="PS50102"/>
    </source>
</evidence>
<evidence type="ECO:0000256" key="1">
    <source>
        <dbReference type="ARBA" id="ARBA00004123"/>
    </source>
</evidence>